<dbReference type="GO" id="GO:0004812">
    <property type="term" value="F:aminoacyl-tRNA ligase activity"/>
    <property type="evidence" value="ECO:0007669"/>
    <property type="project" value="InterPro"/>
</dbReference>
<dbReference type="InterPro" id="IPR017958">
    <property type="entry name" value="Gln-tRNA_amidoTrfase_suB_CS"/>
</dbReference>
<dbReference type="GO" id="GO:0006412">
    <property type="term" value="P:translation"/>
    <property type="evidence" value="ECO:0007669"/>
    <property type="project" value="UniProtKB-UniRule"/>
</dbReference>
<dbReference type="EC" id="6.3.5.-" evidence="6"/>
<dbReference type="InterPro" id="IPR004115">
    <property type="entry name" value="GAD-like_sf"/>
</dbReference>
<dbReference type="GO" id="GO:0005524">
    <property type="term" value="F:ATP binding"/>
    <property type="evidence" value="ECO:0007669"/>
    <property type="project" value="UniProtKB-KW"/>
</dbReference>
<gene>
    <name evidence="6 8" type="primary">gatE</name>
    <name evidence="8" type="ORF">HX802_04550</name>
</gene>
<dbReference type="AlphaFoldDB" id="A0A7K4NF38"/>
<sequence>MTEIDFEKIGLKVGLEIHQQLDTHKKLFCKCRPVESDEYTEKFSRSLRTAKSELGELDPAALFEKAKSKKINYYANSQSSCLVEKDDEPPHELDHDAKKISLLISSMLESKIFSEIHVMRKTVIDGSNTSGFQRTMLVSQGGNLKVNGKNVGVQAVCLEEDAAKLLKDEQNERNYSLDRLGIPLVEIALEPVSTKPSEVKEIALTLGRLLRATRMVKRGIGSIRQDVNISVMNSGVVEVKGVQQLDQLEKIIGYEAKRQHGLILIAEKLKKLSMTISNEDVFDITEVFKDCESKIIQNALKSKAKIKAIRVRNFLGMFSFEPYSGIRLGKEIGQLVRFFGIGGVFHSDELPNYGINDSDVDRVKKHLELADGDGFLIIAGEDSKLDYAIDSIIKRIQDAANGVPAETRAVTQDGETVFLRPRPGASRMYPETDIPSISVIPEEVKLARDTADATKSWDESIAEIQQKYSLNSQLSEQIFDSVYMELFEKICENKKNSPNFVASILCSSITNLERKGFDCTLLKPEHIIESFELLASGKIPKESLEIIFENIMSGKSENVAIAMQNTDVSSMNEDELNGILDEIIQNNTELVKKLGENAVTTLMGIAMKQVRGKVSGQTVNVLLRKKISEL</sequence>
<dbReference type="NCBIfam" id="TIGR00134">
    <property type="entry name" value="gatE_arch"/>
    <property type="match status" value="1"/>
</dbReference>
<evidence type="ECO:0000259" key="7">
    <source>
        <dbReference type="SMART" id="SM00845"/>
    </source>
</evidence>
<evidence type="ECO:0000256" key="1">
    <source>
        <dbReference type="ARBA" id="ARBA00022598"/>
    </source>
</evidence>
<dbReference type="EMBL" id="JACASU010000057">
    <property type="protein sequence ID" value="NWJ99907.1"/>
    <property type="molecule type" value="Genomic_DNA"/>
</dbReference>
<keyword evidence="4 6" id="KW-0648">Protein biosynthesis</keyword>
<dbReference type="SUPFAM" id="SSF55261">
    <property type="entry name" value="GAD domain-like"/>
    <property type="match status" value="1"/>
</dbReference>
<dbReference type="GO" id="GO:0050567">
    <property type="term" value="F:glutaminyl-tRNA synthase (glutamine-hydrolyzing) activity"/>
    <property type="evidence" value="ECO:0007669"/>
    <property type="project" value="UniProtKB-UniRule"/>
</dbReference>
<dbReference type="HAMAP" id="MF_00588">
    <property type="entry name" value="GatE"/>
    <property type="match status" value="1"/>
</dbReference>
<accession>A0A7K4NF38</accession>
<dbReference type="SUPFAM" id="SSF89095">
    <property type="entry name" value="GatB/YqeY motif"/>
    <property type="match status" value="1"/>
</dbReference>
<dbReference type="GO" id="GO:0016740">
    <property type="term" value="F:transferase activity"/>
    <property type="evidence" value="ECO:0007669"/>
    <property type="project" value="UniProtKB-KW"/>
</dbReference>
<dbReference type="Proteomes" id="UP000586694">
    <property type="component" value="Unassembled WGS sequence"/>
</dbReference>
<name>A0A7K4NF38_9ARCH</name>
<comment type="similarity">
    <text evidence="6">Belongs to the GatB/GatE family. GatE subfamily.</text>
</comment>
<dbReference type="InterPro" id="IPR014746">
    <property type="entry name" value="Gln_synth/guanido_kin_cat_dom"/>
</dbReference>
<dbReference type="InterPro" id="IPR004414">
    <property type="entry name" value="GatE"/>
</dbReference>
<evidence type="ECO:0000256" key="4">
    <source>
        <dbReference type="ARBA" id="ARBA00022917"/>
    </source>
</evidence>
<comment type="caution">
    <text evidence="8">The sequence shown here is derived from an EMBL/GenBank/DDBJ whole genome shotgun (WGS) entry which is preliminary data.</text>
</comment>
<evidence type="ECO:0000256" key="5">
    <source>
        <dbReference type="ARBA" id="ARBA00047913"/>
    </source>
</evidence>
<comment type="function">
    <text evidence="6">Allows the formation of correctly charged Gln-tRNA(Gln) through the transamidation of misacylated Glu-tRNA(Gln) in organisms which lack glutaminyl-tRNA synthetase. The reaction takes place in the presence of glutamine and ATP through an activated gamma-phospho-Glu-tRNA(Gln). The GatDE system is specific for glutamate and does not act on aspartate.</text>
</comment>
<dbReference type="Pfam" id="PF02934">
    <property type="entry name" value="GatB_N"/>
    <property type="match status" value="1"/>
</dbReference>
<dbReference type="Pfam" id="PF02637">
    <property type="entry name" value="GatB_Yqey"/>
    <property type="match status" value="1"/>
</dbReference>
<comment type="catalytic activity">
    <reaction evidence="5 6">
        <text>L-glutamyl-tRNA(Gln) + L-glutamine + ATP + H2O = L-glutaminyl-tRNA(Gln) + L-glutamate + ADP + phosphate + H(+)</text>
        <dbReference type="Rhea" id="RHEA:17521"/>
        <dbReference type="Rhea" id="RHEA-COMP:9681"/>
        <dbReference type="Rhea" id="RHEA-COMP:9684"/>
        <dbReference type="ChEBI" id="CHEBI:15377"/>
        <dbReference type="ChEBI" id="CHEBI:15378"/>
        <dbReference type="ChEBI" id="CHEBI:29985"/>
        <dbReference type="ChEBI" id="CHEBI:30616"/>
        <dbReference type="ChEBI" id="CHEBI:43474"/>
        <dbReference type="ChEBI" id="CHEBI:58359"/>
        <dbReference type="ChEBI" id="CHEBI:78520"/>
        <dbReference type="ChEBI" id="CHEBI:78521"/>
        <dbReference type="ChEBI" id="CHEBI:456216"/>
    </reaction>
</comment>
<protein>
    <recommendedName>
        <fullName evidence="6">Glutamyl-tRNA(Gln) amidotransferase subunit E</fullName>
        <shortName evidence="6">Glu-ADT subunit E</shortName>
        <ecNumber evidence="6">6.3.5.-</ecNumber>
    </recommendedName>
</protein>
<proteinExistence type="inferred from homology"/>
<dbReference type="InterPro" id="IPR029351">
    <property type="entry name" value="GAD_dom"/>
</dbReference>
<dbReference type="InterPro" id="IPR003789">
    <property type="entry name" value="Asn/Gln_tRNA_amidoTrase-B-like"/>
</dbReference>
<keyword evidence="2 6" id="KW-0547">Nucleotide-binding</keyword>
<evidence type="ECO:0000256" key="6">
    <source>
        <dbReference type="HAMAP-Rule" id="MF_00588"/>
    </source>
</evidence>
<dbReference type="InterPro" id="IPR006075">
    <property type="entry name" value="Asn/Gln-tRNA_Trfase_suB/E_cat"/>
</dbReference>
<dbReference type="GO" id="GO:0005737">
    <property type="term" value="C:cytoplasm"/>
    <property type="evidence" value="ECO:0007669"/>
    <property type="project" value="InterPro"/>
</dbReference>
<dbReference type="InterPro" id="IPR023168">
    <property type="entry name" value="GatB_Yqey_C_2"/>
</dbReference>
<dbReference type="GO" id="GO:0070681">
    <property type="term" value="P:glutaminyl-tRNAGln biosynthesis via transamidation"/>
    <property type="evidence" value="ECO:0007669"/>
    <property type="project" value="TreeGrafter"/>
</dbReference>
<dbReference type="Pfam" id="PF02938">
    <property type="entry name" value="GAD"/>
    <property type="match status" value="1"/>
</dbReference>
<feature type="domain" description="Asn/Gln amidotransferase" evidence="7">
    <location>
        <begin position="485"/>
        <end position="627"/>
    </location>
</feature>
<dbReference type="InterPro" id="IPR017959">
    <property type="entry name" value="Asn/Gln-tRNA_amidoTrfase_suB/E"/>
</dbReference>
<dbReference type="PANTHER" id="PTHR11659">
    <property type="entry name" value="GLUTAMYL-TRNA GLN AMIDOTRANSFERASE SUBUNIT B MITOCHONDRIAL AND PROKARYOTIC PET112-RELATED"/>
    <property type="match status" value="1"/>
</dbReference>
<organism evidence="8 9">
    <name type="scientific">Marine Group I thaumarchaeote</name>
    <dbReference type="NCBI Taxonomy" id="2511932"/>
    <lineage>
        <taxon>Archaea</taxon>
        <taxon>Nitrososphaerota</taxon>
        <taxon>Marine Group I</taxon>
    </lineage>
</organism>
<reference evidence="8 9" key="1">
    <citation type="journal article" date="2019" name="Environ. Microbiol.">
        <title>Genomics insights into ecotype formation of ammonia-oxidizing archaea in the deep ocean.</title>
        <authorList>
            <person name="Wang Y."/>
            <person name="Huang J.M."/>
            <person name="Cui G.J."/>
            <person name="Nunoura T."/>
            <person name="Takaki Y."/>
            <person name="Li W.L."/>
            <person name="Li J."/>
            <person name="Gao Z.M."/>
            <person name="Takai K."/>
            <person name="Zhang A.Q."/>
            <person name="Stepanauskas R."/>
        </authorList>
    </citation>
    <scope>NUCLEOTIDE SEQUENCE [LARGE SCALE GENOMIC DNA]</scope>
    <source>
        <strain evidence="8 9">L19b</strain>
    </source>
</reference>
<keyword evidence="8" id="KW-0808">Transferase</keyword>
<dbReference type="InterPro" id="IPR042114">
    <property type="entry name" value="GatB_C_1"/>
</dbReference>
<dbReference type="NCBIfam" id="NF003107">
    <property type="entry name" value="PRK04028.1"/>
    <property type="match status" value="1"/>
</dbReference>
<keyword evidence="1 6" id="KW-0436">Ligase</keyword>
<keyword evidence="3 6" id="KW-0067">ATP-binding</keyword>
<evidence type="ECO:0000313" key="8">
    <source>
        <dbReference type="EMBL" id="NWJ99907.1"/>
    </source>
</evidence>
<dbReference type="InterPro" id="IPR018027">
    <property type="entry name" value="Asn/Gln_amidotransferase"/>
</dbReference>
<evidence type="ECO:0000256" key="3">
    <source>
        <dbReference type="ARBA" id="ARBA00022840"/>
    </source>
</evidence>
<dbReference type="Gene3D" id="1.10.150.380">
    <property type="entry name" value="GatB domain, N-terminal subdomain"/>
    <property type="match status" value="1"/>
</dbReference>
<comment type="subunit">
    <text evidence="6">Heterodimer of GatD and GatE.</text>
</comment>
<dbReference type="PROSITE" id="PS01234">
    <property type="entry name" value="GATB"/>
    <property type="match status" value="1"/>
</dbReference>
<evidence type="ECO:0000256" key="2">
    <source>
        <dbReference type="ARBA" id="ARBA00022741"/>
    </source>
</evidence>
<dbReference type="SUPFAM" id="SSF55931">
    <property type="entry name" value="Glutamine synthetase/guanido kinase"/>
    <property type="match status" value="1"/>
</dbReference>
<evidence type="ECO:0000313" key="9">
    <source>
        <dbReference type="Proteomes" id="UP000586694"/>
    </source>
</evidence>
<dbReference type="Gene3D" id="3.30.1360.30">
    <property type="entry name" value="GAD-like domain"/>
    <property type="match status" value="1"/>
</dbReference>
<dbReference type="PANTHER" id="PTHR11659:SF2">
    <property type="entry name" value="GLUTAMYL-TRNA(GLN) AMIDOTRANSFERASE SUBUNIT E"/>
    <property type="match status" value="1"/>
</dbReference>
<dbReference type="Gene3D" id="1.10.10.410">
    <property type="match status" value="1"/>
</dbReference>
<dbReference type="SMART" id="SM00845">
    <property type="entry name" value="GatB_Yqey"/>
    <property type="match status" value="1"/>
</dbReference>